<dbReference type="InterPro" id="IPR035587">
    <property type="entry name" value="DUS-like_FMN-bd"/>
</dbReference>
<dbReference type="GO" id="GO:0017150">
    <property type="term" value="F:tRNA dihydrouridine synthase activity"/>
    <property type="evidence" value="ECO:0007669"/>
    <property type="project" value="InterPro"/>
</dbReference>
<sequence>MLVVVDFISSVLCYLSLHWVFGLVTSMELHRHSPVAHPPNPIPQECHSPAARCKGTNVVPKDCHSSTARSDAWTQLGSPRFILAPMVDASELPWRLLSRRYGSHLCYTPMVSAHQFIADKKLRQEILMSTPEDRPLIIQFCGNDSKNLTEAAKLAEPHCDGIDINIGCPQMVAKRGHYGAYLQDDWPLLTNLVSSLRQAVQVPVSCKIRIYQDVNKTVEYARMLERAGCQLLAVHGRTVDQRGMNTGLASWEHITAVRKALTIPVIANGNIQCLADVEACLAQTGVAGVMTAEGNLYNPALFTGQTRPAWELASEYLDLVAQYPVRLQYARGHVFNMCHHLLTLPENSDVRLLVGKTNHIKDLRKAVDMLRERFIDYHEGRKLWPPPNYPMSSNHHNLSLPPWICQPYVRPTPEQQEMKRKSRTTDGRKGERVILLPDLRRRENSKPKETLGETEKARAVHFCEKKCGNPRGLTCEHHLCRTCCKDFCVTGQRDCLAHKHYSSKATRIKHEIRAKKLTSTAAQNDVTLNGAQNNITLNGGQNGDITSSTVVQNDVILNGAQNDITLNGAQNVATTLNGDQNVDITPNGSESVDIALNGAQNCDSSKAVNNGDPILSNNIPKADRSMIETDCERLIDKVEIGSQRPQVTNEERGERVLLNELRPREKEAKL</sequence>
<dbReference type="PANTHER" id="PTHR11082:SF5">
    <property type="entry name" value="TRNA-DIHYDROURIDINE(16_17) SYNTHASE [NAD(P)(+)]-LIKE"/>
    <property type="match status" value="1"/>
</dbReference>
<dbReference type="InterPro" id="IPR018517">
    <property type="entry name" value="tRNA_hU_synthase_CS"/>
</dbReference>
<evidence type="ECO:0000256" key="12">
    <source>
        <dbReference type="ARBA" id="ARBA00048934"/>
    </source>
</evidence>
<comment type="catalytic activity">
    <reaction evidence="13">
        <text>5,6-dihydrouridine(17) in tRNA + NADP(+) = uridine(17) in tRNA + NADPH + H(+)</text>
        <dbReference type="Rhea" id="RHEA:53368"/>
        <dbReference type="Rhea" id="RHEA-COMP:13541"/>
        <dbReference type="Rhea" id="RHEA-COMP:13542"/>
        <dbReference type="ChEBI" id="CHEBI:15378"/>
        <dbReference type="ChEBI" id="CHEBI:57783"/>
        <dbReference type="ChEBI" id="CHEBI:58349"/>
        <dbReference type="ChEBI" id="CHEBI:65315"/>
        <dbReference type="ChEBI" id="CHEBI:74443"/>
        <dbReference type="EC" id="1.3.1.88"/>
    </reaction>
    <physiologicalReaction direction="right-to-left" evidence="13">
        <dbReference type="Rhea" id="RHEA:53370"/>
    </physiologicalReaction>
</comment>
<evidence type="ECO:0000256" key="2">
    <source>
        <dbReference type="ARBA" id="ARBA00022630"/>
    </source>
</evidence>
<dbReference type="RefSeq" id="XP_026676559.1">
    <property type="nucleotide sequence ID" value="XM_026820758.1"/>
</dbReference>
<evidence type="ECO:0000313" key="15">
    <source>
        <dbReference type="Proteomes" id="UP000079169"/>
    </source>
</evidence>
<comment type="similarity">
    <text evidence="8">Belongs to the Dus family. Dus1 subfamily.</text>
</comment>
<dbReference type="KEGG" id="dci:103505425"/>
<name>A0A3Q0IK49_DIACI</name>
<dbReference type="PROSITE" id="PS01136">
    <property type="entry name" value="UPF0034"/>
    <property type="match status" value="1"/>
</dbReference>
<keyword evidence="15" id="KW-1185">Reference proteome</keyword>
<proteinExistence type="inferred from homology"/>
<dbReference type="RefSeq" id="XP_026676553.1">
    <property type="nucleotide sequence ID" value="XM_026820752.1"/>
</dbReference>
<reference evidence="16 17" key="1">
    <citation type="submission" date="2025-04" db="UniProtKB">
        <authorList>
            <consortium name="RefSeq"/>
        </authorList>
    </citation>
    <scope>IDENTIFICATION</scope>
</reference>
<evidence type="ECO:0000256" key="9">
    <source>
        <dbReference type="ARBA" id="ARBA00038890"/>
    </source>
</evidence>
<dbReference type="STRING" id="121845.A0A3Q0IK49"/>
<keyword evidence="4" id="KW-0819">tRNA processing</keyword>
<dbReference type="RefSeq" id="XP_026676555.1">
    <property type="nucleotide sequence ID" value="XM_026820754.1"/>
</dbReference>
<dbReference type="PaxDb" id="121845-A0A3Q0IK49"/>
<evidence type="ECO:0000313" key="16">
    <source>
        <dbReference type="RefSeq" id="XP_026676551.1"/>
    </source>
</evidence>
<evidence type="ECO:0000259" key="14">
    <source>
        <dbReference type="Pfam" id="PF01207"/>
    </source>
</evidence>
<dbReference type="GO" id="GO:0050660">
    <property type="term" value="F:flavin adenine dinucleotide binding"/>
    <property type="evidence" value="ECO:0007669"/>
    <property type="project" value="InterPro"/>
</dbReference>
<dbReference type="Gene3D" id="3.20.20.70">
    <property type="entry name" value="Aldolase class I"/>
    <property type="match status" value="1"/>
</dbReference>
<evidence type="ECO:0000313" key="17">
    <source>
        <dbReference type="RefSeq" id="XP_026676552.1"/>
    </source>
</evidence>
<keyword evidence="2" id="KW-0285">Flavoprotein</keyword>
<comment type="cofactor">
    <cofactor evidence="1">
        <name>FMN</name>
        <dbReference type="ChEBI" id="CHEBI:58210"/>
    </cofactor>
</comment>
<evidence type="ECO:0000256" key="4">
    <source>
        <dbReference type="ARBA" id="ARBA00022694"/>
    </source>
</evidence>
<evidence type="ECO:0000256" key="3">
    <source>
        <dbReference type="ARBA" id="ARBA00022643"/>
    </source>
</evidence>
<comment type="catalytic activity">
    <reaction evidence="11">
        <text>5,6-dihydrouridine(16) in tRNA + NADP(+) = uridine(16) in tRNA + NADPH + H(+)</text>
        <dbReference type="Rhea" id="RHEA:53376"/>
        <dbReference type="Rhea" id="RHEA-COMP:13543"/>
        <dbReference type="Rhea" id="RHEA-COMP:13544"/>
        <dbReference type="ChEBI" id="CHEBI:15378"/>
        <dbReference type="ChEBI" id="CHEBI:57783"/>
        <dbReference type="ChEBI" id="CHEBI:58349"/>
        <dbReference type="ChEBI" id="CHEBI:65315"/>
        <dbReference type="ChEBI" id="CHEBI:74443"/>
        <dbReference type="EC" id="1.3.1.88"/>
    </reaction>
    <physiologicalReaction direction="right-to-left" evidence="11">
        <dbReference type="Rhea" id="RHEA:53378"/>
    </physiologicalReaction>
</comment>
<dbReference type="AlphaFoldDB" id="A0A3Q0IK49"/>
<dbReference type="CDD" id="cd02801">
    <property type="entry name" value="DUS_like_FMN"/>
    <property type="match status" value="1"/>
</dbReference>
<evidence type="ECO:0000313" key="21">
    <source>
        <dbReference type="RefSeq" id="XP_026676559.1"/>
    </source>
</evidence>
<keyword evidence="5" id="KW-0521">NADP</keyword>
<evidence type="ECO:0000256" key="13">
    <source>
        <dbReference type="ARBA" id="ARBA00049467"/>
    </source>
</evidence>
<dbReference type="Proteomes" id="UP000079169">
    <property type="component" value="Unplaced"/>
</dbReference>
<dbReference type="RefSeq" id="XP_026676554.1">
    <property type="nucleotide sequence ID" value="XM_026820753.1"/>
</dbReference>
<accession>A0A3Q0IK49</accession>
<evidence type="ECO:0000256" key="11">
    <source>
        <dbReference type="ARBA" id="ARBA00047652"/>
    </source>
</evidence>
<dbReference type="CTD" id="33190"/>
<organism evidence="15 17">
    <name type="scientific">Diaphorina citri</name>
    <name type="common">Asian citrus psyllid</name>
    <dbReference type="NCBI Taxonomy" id="121845"/>
    <lineage>
        <taxon>Eukaryota</taxon>
        <taxon>Metazoa</taxon>
        <taxon>Ecdysozoa</taxon>
        <taxon>Arthropoda</taxon>
        <taxon>Hexapoda</taxon>
        <taxon>Insecta</taxon>
        <taxon>Pterygota</taxon>
        <taxon>Neoptera</taxon>
        <taxon>Paraneoptera</taxon>
        <taxon>Hemiptera</taxon>
        <taxon>Sternorrhyncha</taxon>
        <taxon>Psylloidea</taxon>
        <taxon>Psyllidae</taxon>
        <taxon>Diaphorininae</taxon>
        <taxon>Diaphorina</taxon>
    </lineage>
</organism>
<evidence type="ECO:0000313" key="18">
    <source>
        <dbReference type="RefSeq" id="XP_026676553.1"/>
    </source>
</evidence>
<dbReference type="RefSeq" id="XP_026676552.1">
    <property type="nucleotide sequence ID" value="XM_026820751.1"/>
</dbReference>
<feature type="domain" description="DUS-like FMN-binding" evidence="14">
    <location>
        <begin position="82"/>
        <end position="332"/>
    </location>
</feature>
<dbReference type="PANTHER" id="PTHR11082">
    <property type="entry name" value="TRNA-DIHYDROURIDINE SYNTHASE"/>
    <property type="match status" value="1"/>
</dbReference>
<dbReference type="GeneID" id="103505425"/>
<keyword evidence="6" id="KW-0560">Oxidoreductase</keyword>
<dbReference type="EC" id="1.3.1.88" evidence="9"/>
<keyword evidence="7" id="KW-0520">NAD</keyword>
<comment type="catalytic activity">
    <reaction evidence="10">
        <text>5,6-dihydrouridine(17) in tRNA + NAD(+) = uridine(17) in tRNA + NADH + H(+)</text>
        <dbReference type="Rhea" id="RHEA:53372"/>
        <dbReference type="Rhea" id="RHEA-COMP:13541"/>
        <dbReference type="Rhea" id="RHEA-COMP:13542"/>
        <dbReference type="ChEBI" id="CHEBI:15378"/>
        <dbReference type="ChEBI" id="CHEBI:57540"/>
        <dbReference type="ChEBI" id="CHEBI:57945"/>
        <dbReference type="ChEBI" id="CHEBI:65315"/>
        <dbReference type="ChEBI" id="CHEBI:74443"/>
        <dbReference type="EC" id="1.3.1.88"/>
    </reaction>
    <physiologicalReaction direction="right-to-left" evidence="10">
        <dbReference type="Rhea" id="RHEA:53374"/>
    </physiologicalReaction>
</comment>
<evidence type="ECO:0000256" key="1">
    <source>
        <dbReference type="ARBA" id="ARBA00001917"/>
    </source>
</evidence>
<evidence type="ECO:0000256" key="10">
    <source>
        <dbReference type="ARBA" id="ARBA00047287"/>
    </source>
</evidence>
<protein>
    <recommendedName>
        <fullName evidence="9">tRNA-dihydrouridine(16/17) synthase [NAD(P)(+)]</fullName>
        <ecNumber evidence="9">1.3.1.88</ecNumber>
    </recommendedName>
</protein>
<gene>
    <name evidence="16 17 18 19 20 21" type="primary">LOC103505425</name>
</gene>
<evidence type="ECO:0000256" key="5">
    <source>
        <dbReference type="ARBA" id="ARBA00022857"/>
    </source>
</evidence>
<keyword evidence="3" id="KW-0288">FMN</keyword>
<evidence type="ECO:0000256" key="6">
    <source>
        <dbReference type="ARBA" id="ARBA00023002"/>
    </source>
</evidence>
<evidence type="ECO:0000256" key="8">
    <source>
        <dbReference type="ARBA" id="ARBA00038313"/>
    </source>
</evidence>
<evidence type="ECO:0000313" key="20">
    <source>
        <dbReference type="RefSeq" id="XP_026676555.1"/>
    </source>
</evidence>
<dbReference type="SUPFAM" id="SSF51395">
    <property type="entry name" value="FMN-linked oxidoreductases"/>
    <property type="match status" value="1"/>
</dbReference>
<comment type="catalytic activity">
    <reaction evidence="12">
        <text>5,6-dihydrouridine(16) in tRNA + NAD(+) = uridine(16) in tRNA + NADH + H(+)</text>
        <dbReference type="Rhea" id="RHEA:53380"/>
        <dbReference type="Rhea" id="RHEA-COMP:13543"/>
        <dbReference type="Rhea" id="RHEA-COMP:13544"/>
        <dbReference type="ChEBI" id="CHEBI:15378"/>
        <dbReference type="ChEBI" id="CHEBI:57540"/>
        <dbReference type="ChEBI" id="CHEBI:57945"/>
        <dbReference type="ChEBI" id="CHEBI:65315"/>
        <dbReference type="ChEBI" id="CHEBI:74443"/>
        <dbReference type="EC" id="1.3.1.88"/>
    </reaction>
    <physiologicalReaction direction="right-to-left" evidence="12">
        <dbReference type="Rhea" id="RHEA:53382"/>
    </physiologicalReaction>
</comment>
<evidence type="ECO:0000313" key="19">
    <source>
        <dbReference type="RefSeq" id="XP_026676554.1"/>
    </source>
</evidence>
<dbReference type="InterPro" id="IPR013785">
    <property type="entry name" value="Aldolase_TIM"/>
</dbReference>
<evidence type="ECO:0000256" key="7">
    <source>
        <dbReference type="ARBA" id="ARBA00023027"/>
    </source>
</evidence>
<dbReference type="RefSeq" id="XP_026676551.1">
    <property type="nucleotide sequence ID" value="XM_026820750.1"/>
</dbReference>
<dbReference type="Pfam" id="PF01207">
    <property type="entry name" value="Dus"/>
    <property type="match status" value="1"/>
</dbReference>